<evidence type="ECO:0000256" key="2">
    <source>
        <dbReference type="ARBA" id="ARBA00022670"/>
    </source>
</evidence>
<evidence type="ECO:0000313" key="9">
    <source>
        <dbReference type="Proteomes" id="UP001164746"/>
    </source>
</evidence>
<dbReference type="PANTHER" id="PTHR34718:SF2">
    <property type="entry name" value="PHD-TYPE DOMAIN-CONTAINING PROTEIN"/>
    <property type="match status" value="1"/>
</dbReference>
<dbReference type="InterPro" id="IPR038765">
    <property type="entry name" value="Papain-like_cys_pep_sf"/>
</dbReference>
<evidence type="ECO:0000313" key="8">
    <source>
        <dbReference type="EMBL" id="WAR21723.1"/>
    </source>
</evidence>
<feature type="domain" description="SWIM-type" evidence="7">
    <location>
        <begin position="195"/>
        <end position="224"/>
    </location>
</feature>
<evidence type="ECO:0000256" key="4">
    <source>
        <dbReference type="PROSITE-ProRule" id="PRU00325"/>
    </source>
</evidence>
<feature type="region of interest" description="Disordered" evidence="5">
    <location>
        <begin position="245"/>
        <end position="265"/>
    </location>
</feature>
<keyword evidence="4" id="KW-0863">Zinc-finger</keyword>
<name>A0ABY7FHQ7_MYAAR</name>
<dbReference type="EMBL" id="CP111023">
    <property type="protein sequence ID" value="WAR21723.1"/>
    <property type="molecule type" value="Genomic_DNA"/>
</dbReference>
<gene>
    <name evidence="8" type="ORF">MAR_015697</name>
</gene>
<organism evidence="8 9">
    <name type="scientific">Mya arenaria</name>
    <name type="common">Soft-shell clam</name>
    <dbReference type="NCBI Taxonomy" id="6604"/>
    <lineage>
        <taxon>Eukaryota</taxon>
        <taxon>Metazoa</taxon>
        <taxon>Spiralia</taxon>
        <taxon>Lophotrochozoa</taxon>
        <taxon>Mollusca</taxon>
        <taxon>Bivalvia</taxon>
        <taxon>Autobranchia</taxon>
        <taxon>Heteroconchia</taxon>
        <taxon>Euheterodonta</taxon>
        <taxon>Imparidentia</taxon>
        <taxon>Neoheterodontei</taxon>
        <taxon>Myida</taxon>
        <taxon>Myoidea</taxon>
        <taxon>Myidae</taxon>
        <taxon>Mya</taxon>
    </lineage>
</organism>
<feature type="compositionally biased region" description="Basic residues" evidence="5">
    <location>
        <begin position="245"/>
        <end position="257"/>
    </location>
</feature>
<comment type="similarity">
    <text evidence="1">Belongs to the peptidase C48 family.</text>
</comment>
<dbReference type="PROSITE" id="PS50600">
    <property type="entry name" value="ULP_PROTEASE"/>
    <property type="match status" value="1"/>
</dbReference>
<feature type="region of interest" description="Disordered" evidence="5">
    <location>
        <begin position="139"/>
        <end position="158"/>
    </location>
</feature>
<keyword evidence="4" id="KW-0862">Zinc</keyword>
<evidence type="ECO:0000256" key="3">
    <source>
        <dbReference type="ARBA" id="ARBA00022801"/>
    </source>
</evidence>
<accession>A0ABY7FHQ7</accession>
<keyword evidence="3" id="KW-0378">Hydrolase</keyword>
<dbReference type="SUPFAM" id="SSF54001">
    <property type="entry name" value="Cysteine proteinases"/>
    <property type="match status" value="1"/>
</dbReference>
<dbReference type="InterPro" id="IPR003653">
    <property type="entry name" value="Peptidase_C48_C"/>
</dbReference>
<dbReference type="PROSITE" id="PS50966">
    <property type="entry name" value="ZF_SWIM"/>
    <property type="match status" value="1"/>
</dbReference>
<keyword evidence="2" id="KW-0645">Protease</keyword>
<evidence type="ECO:0008006" key="10">
    <source>
        <dbReference type="Google" id="ProtNLM"/>
    </source>
</evidence>
<dbReference type="PANTHER" id="PTHR34718">
    <property type="entry name" value="PHD-TYPE DOMAIN-CONTAINING PROTEIN"/>
    <property type="match status" value="1"/>
</dbReference>
<dbReference type="Gene3D" id="3.40.395.10">
    <property type="entry name" value="Adenoviral Proteinase, Chain A"/>
    <property type="match status" value="1"/>
</dbReference>
<evidence type="ECO:0000259" key="7">
    <source>
        <dbReference type="PROSITE" id="PS50966"/>
    </source>
</evidence>
<sequence>MVDYFESNMYETIQTKAGLENFDNYNPYSGITNNGAESINAKLKRLDEYKEREIDSIALYLNYLQGNDVSELLRAFCGESEWSLMNRFSYVKKDPETIQLPKYACPPEKMIGIIKGKLEVICKPKTQNVELSNEPTTLRTIEPDETNPVHNHDNSNKLDPKSQCSLAVKTIHEEGISLVPDMAVFVVRGSNQRKYNASLFPKEYCSCPSTSRCYHILAVMMAIGMSIPKDKKAYNLTQLRRNFRPKNNKKCGTKKGRKGDTDGETAINPAPDSALKKLIGESTPKSILQKTVRNTGNKRKLQFNDEQIEKIPKISETSFDDDMLELDISRDDETAVNILLKKQFGNSIHGLQLPEKVPVRLEKEGRWILKLPMDPVTSPATQIHHTHNDHWVSTILDNEHIYLLDSFVNERKDDLVIPDGLKIQLSQIYGRNKAEINVLIPDVMKENNSIDCGLYAIAFITSYCVHYVEETVAATFQSHWSGMEAEYNQSP</sequence>
<evidence type="ECO:0000259" key="6">
    <source>
        <dbReference type="PROSITE" id="PS50600"/>
    </source>
</evidence>
<keyword evidence="9" id="KW-1185">Reference proteome</keyword>
<keyword evidence="4" id="KW-0479">Metal-binding</keyword>
<evidence type="ECO:0000256" key="5">
    <source>
        <dbReference type="SAM" id="MobiDB-lite"/>
    </source>
</evidence>
<protein>
    <recommendedName>
        <fullName evidence="10">Ubiquitin-like protease family profile domain-containing protein</fullName>
    </recommendedName>
</protein>
<evidence type="ECO:0000256" key="1">
    <source>
        <dbReference type="ARBA" id="ARBA00005234"/>
    </source>
</evidence>
<reference evidence="8" key="1">
    <citation type="submission" date="2022-11" db="EMBL/GenBank/DDBJ databases">
        <title>Centuries of genome instability and evolution in soft-shell clam transmissible cancer (bioRxiv).</title>
        <authorList>
            <person name="Hart S.F.M."/>
            <person name="Yonemitsu M.A."/>
            <person name="Giersch R.M."/>
            <person name="Beal B.F."/>
            <person name="Arriagada G."/>
            <person name="Davis B.W."/>
            <person name="Ostrander E.A."/>
            <person name="Goff S.P."/>
            <person name="Metzger M.J."/>
        </authorList>
    </citation>
    <scope>NUCLEOTIDE SEQUENCE</scope>
    <source>
        <strain evidence="8">MELC-2E11</strain>
        <tissue evidence="8">Siphon/mantle</tissue>
    </source>
</reference>
<proteinExistence type="inferred from homology"/>
<feature type="domain" description="Ubiquitin-like protease family profile" evidence="6">
    <location>
        <begin position="301"/>
        <end position="463"/>
    </location>
</feature>
<dbReference type="Pfam" id="PF02902">
    <property type="entry name" value="Peptidase_C48"/>
    <property type="match status" value="1"/>
</dbReference>
<dbReference type="Proteomes" id="UP001164746">
    <property type="component" value="Chromosome 12"/>
</dbReference>
<dbReference type="InterPro" id="IPR007527">
    <property type="entry name" value="Znf_SWIM"/>
</dbReference>